<accession>A0A7X1XF16</accession>
<dbReference type="RefSeq" id="WP_153328988.1">
    <property type="nucleotide sequence ID" value="NZ_WIWI01000035.1"/>
</dbReference>
<proteinExistence type="predicted"/>
<sequence length="579" mass="63821">MLSQITQAPKNCRNWLFKDNLKIEATAKNDPQPNIFFIFCIVFYGLYLVTIQPEWVLGGGMWAEMATNYYVNANNPSILVNLFSTDAGYIPLPQRIIAYIGSALNLPSTSIPYYYTWSGILITGSMAGAFCLSPFRAIIRSDYLRLLSSISILLVADFETRTFINFTYFSAFYIAIITALALVQKNEESPWWAWAIPVLIISKPAVLSVFPAMILAALVSKARFRLITLSVALLCIVQVLNIYFSHSAGAFSPVYTFSTLEKIIAAGKFFIGLLGAFSAGKGISPEAYRPLWLGSFAFLSCLLIISKKRTNASALILVGLSMLFFNVLLNVFALSDSWNIKMENLIGIPFYRHIIVGYFGVVLVIVGLIDTCAHLGKPGKSSFSLVMAPLIFILWFFLSGWFNFSAIINRAPRSPVINNSQWQDMAPAIASSESICIPIDPLGWMFSKNCSQLNPNINVSTEIEYRPLQLKKEYFSIEITPPTSASKKNLISMAVLAQPSISTALVQGEAVLTMKDGSIKYLSGSRQLATSGGLLIFTNKGTTPLIDIESVILKFNAPINIGFFSGEPGDHPAVLWMGN</sequence>
<feature type="transmembrane region" description="Helical" evidence="1">
    <location>
        <begin position="355"/>
        <end position="376"/>
    </location>
</feature>
<gene>
    <name evidence="2" type="ORF">GHO39_14485</name>
</gene>
<feature type="transmembrane region" description="Helical" evidence="1">
    <location>
        <begin position="312"/>
        <end position="334"/>
    </location>
</feature>
<dbReference type="EMBL" id="WIWI01000035">
    <property type="protein sequence ID" value="MQT90330.1"/>
    <property type="molecule type" value="Genomic_DNA"/>
</dbReference>
<dbReference type="AlphaFoldDB" id="A0A7X1XF16"/>
<feature type="transmembrane region" description="Helical" evidence="1">
    <location>
        <begin position="226"/>
        <end position="243"/>
    </location>
</feature>
<dbReference type="Proteomes" id="UP000489190">
    <property type="component" value="Unassembled WGS sequence"/>
</dbReference>
<protein>
    <submittedName>
        <fullName evidence="2">Uncharacterized protein</fullName>
    </submittedName>
</protein>
<keyword evidence="1" id="KW-1133">Transmembrane helix</keyword>
<evidence type="ECO:0000313" key="2">
    <source>
        <dbReference type="EMBL" id="MQT90330.1"/>
    </source>
</evidence>
<feature type="transmembrane region" description="Helical" evidence="1">
    <location>
        <begin position="114"/>
        <end position="135"/>
    </location>
</feature>
<feature type="transmembrane region" description="Helical" evidence="1">
    <location>
        <begin position="163"/>
        <end position="182"/>
    </location>
</feature>
<organism evidence="2 3">
    <name type="scientific">Pseudomonas helleri</name>
    <dbReference type="NCBI Taxonomy" id="1608996"/>
    <lineage>
        <taxon>Bacteria</taxon>
        <taxon>Pseudomonadati</taxon>
        <taxon>Pseudomonadota</taxon>
        <taxon>Gammaproteobacteria</taxon>
        <taxon>Pseudomonadales</taxon>
        <taxon>Pseudomonadaceae</taxon>
        <taxon>Pseudomonas</taxon>
    </lineage>
</organism>
<feature type="transmembrane region" description="Helical" evidence="1">
    <location>
        <begin position="35"/>
        <end position="52"/>
    </location>
</feature>
<keyword evidence="1" id="KW-0812">Transmembrane</keyword>
<evidence type="ECO:0000256" key="1">
    <source>
        <dbReference type="SAM" id="Phobius"/>
    </source>
</evidence>
<feature type="transmembrane region" description="Helical" evidence="1">
    <location>
        <begin position="382"/>
        <end position="404"/>
    </location>
</feature>
<comment type="caution">
    <text evidence="2">The sequence shown here is derived from an EMBL/GenBank/DDBJ whole genome shotgun (WGS) entry which is preliminary data.</text>
</comment>
<feature type="transmembrane region" description="Helical" evidence="1">
    <location>
        <begin position="287"/>
        <end position="306"/>
    </location>
</feature>
<feature type="transmembrane region" description="Helical" evidence="1">
    <location>
        <begin position="194"/>
        <end position="219"/>
    </location>
</feature>
<reference evidence="2 3" key="1">
    <citation type="submission" date="2019-10" db="EMBL/GenBank/DDBJ databases">
        <title>Evaluation of single-gene subtyping targets for Pseudomonas.</title>
        <authorList>
            <person name="Reichler S.J."/>
            <person name="Orsi R.H."/>
            <person name="Wiedmann M."/>
            <person name="Martin N.H."/>
            <person name="Murphy S.I."/>
        </authorList>
    </citation>
    <scope>NUCLEOTIDE SEQUENCE [LARGE SCALE GENOMIC DNA]</scope>
    <source>
        <strain evidence="2 3">FSL R10-3254</strain>
    </source>
</reference>
<evidence type="ECO:0000313" key="3">
    <source>
        <dbReference type="Proteomes" id="UP000489190"/>
    </source>
</evidence>
<keyword evidence="1" id="KW-0472">Membrane</keyword>
<name>A0A7X1XF16_9PSED</name>